<dbReference type="AlphaFoldDB" id="A0A507EEB9"/>
<dbReference type="EMBL" id="QEAQ01000004">
    <property type="protein sequence ID" value="TPX62184.1"/>
    <property type="molecule type" value="Genomic_DNA"/>
</dbReference>
<feature type="chain" id="PRO_5021338528" description="SGNH hydrolase-type esterase domain-containing protein" evidence="3">
    <location>
        <begin position="17"/>
        <end position="272"/>
    </location>
</feature>
<keyword evidence="6" id="KW-1185">Reference proteome</keyword>
<feature type="signal peptide" evidence="3">
    <location>
        <begin position="1"/>
        <end position="16"/>
    </location>
</feature>
<evidence type="ECO:0000259" key="4">
    <source>
        <dbReference type="Pfam" id="PF13472"/>
    </source>
</evidence>
<dbReference type="CDD" id="cd01821">
    <property type="entry name" value="Rhamnogalacturan_acetylesterase_like"/>
    <property type="match status" value="1"/>
</dbReference>
<evidence type="ECO:0000256" key="3">
    <source>
        <dbReference type="SAM" id="SignalP"/>
    </source>
</evidence>
<evidence type="ECO:0000256" key="1">
    <source>
        <dbReference type="ARBA" id="ARBA00008668"/>
    </source>
</evidence>
<name>A0A507EEB9_9FUNG</name>
<dbReference type="GO" id="GO:0016787">
    <property type="term" value="F:hydrolase activity"/>
    <property type="evidence" value="ECO:0007669"/>
    <property type="project" value="UniProtKB-KW"/>
</dbReference>
<gene>
    <name evidence="5" type="ORF">PhCBS80983_g00691</name>
</gene>
<dbReference type="Pfam" id="PF13472">
    <property type="entry name" value="Lipase_GDSL_2"/>
    <property type="match status" value="1"/>
</dbReference>
<dbReference type="PANTHER" id="PTHR43695">
    <property type="entry name" value="PUTATIVE (AFU_ORTHOLOGUE AFUA_2G17250)-RELATED"/>
    <property type="match status" value="1"/>
</dbReference>
<dbReference type="STRING" id="109895.A0A507EEB9"/>
<evidence type="ECO:0000313" key="6">
    <source>
        <dbReference type="Proteomes" id="UP000318582"/>
    </source>
</evidence>
<proteinExistence type="inferred from homology"/>
<dbReference type="Proteomes" id="UP000318582">
    <property type="component" value="Unassembled WGS sequence"/>
</dbReference>
<dbReference type="InterPro" id="IPR036514">
    <property type="entry name" value="SGNH_hydro_sf"/>
</dbReference>
<dbReference type="InterPro" id="IPR013830">
    <property type="entry name" value="SGNH_hydro"/>
</dbReference>
<organism evidence="5 6">
    <name type="scientific">Powellomyces hirtus</name>
    <dbReference type="NCBI Taxonomy" id="109895"/>
    <lineage>
        <taxon>Eukaryota</taxon>
        <taxon>Fungi</taxon>
        <taxon>Fungi incertae sedis</taxon>
        <taxon>Chytridiomycota</taxon>
        <taxon>Chytridiomycota incertae sedis</taxon>
        <taxon>Chytridiomycetes</taxon>
        <taxon>Spizellomycetales</taxon>
        <taxon>Powellomycetaceae</taxon>
        <taxon>Powellomyces</taxon>
    </lineage>
</organism>
<evidence type="ECO:0000313" key="5">
    <source>
        <dbReference type="EMBL" id="TPX62184.1"/>
    </source>
</evidence>
<reference evidence="5 6" key="1">
    <citation type="journal article" date="2019" name="Sci. Rep.">
        <title>Comparative genomics of chytrid fungi reveal insights into the obligate biotrophic and pathogenic lifestyle of Synchytrium endobioticum.</title>
        <authorList>
            <person name="van de Vossenberg B.T.L.H."/>
            <person name="Warris S."/>
            <person name="Nguyen H.D.T."/>
            <person name="van Gent-Pelzer M.P.E."/>
            <person name="Joly D.L."/>
            <person name="van de Geest H.C."/>
            <person name="Bonants P.J.M."/>
            <person name="Smith D.S."/>
            <person name="Levesque C.A."/>
            <person name="van der Lee T.A.J."/>
        </authorList>
    </citation>
    <scope>NUCLEOTIDE SEQUENCE [LARGE SCALE GENOMIC DNA]</scope>
    <source>
        <strain evidence="5 6">CBS 809.83</strain>
    </source>
</reference>
<keyword evidence="3" id="KW-0732">Signal</keyword>
<dbReference type="Gene3D" id="3.40.50.1110">
    <property type="entry name" value="SGNH hydrolase"/>
    <property type="match status" value="1"/>
</dbReference>
<comment type="caution">
    <text evidence="5">The sequence shown here is derived from an EMBL/GenBank/DDBJ whole genome shotgun (WGS) entry which is preliminary data.</text>
</comment>
<feature type="domain" description="SGNH hydrolase-type esterase" evidence="4">
    <location>
        <begin position="24"/>
        <end position="225"/>
    </location>
</feature>
<accession>A0A507EEB9</accession>
<evidence type="ECO:0000256" key="2">
    <source>
        <dbReference type="ARBA" id="ARBA00022801"/>
    </source>
</evidence>
<dbReference type="PANTHER" id="PTHR43695:SF1">
    <property type="entry name" value="RHAMNOGALACTURONAN ACETYLESTERASE"/>
    <property type="match status" value="1"/>
</dbReference>
<protein>
    <recommendedName>
        <fullName evidence="4">SGNH hydrolase-type esterase domain-containing protein</fullName>
    </recommendedName>
</protein>
<sequence length="272" mass="30074">MKIATLLLALIPASLATRTLHLAGDSTGADGGSAGTVGWGKYLQDFFNPNEIKVNNGARGGRSTRTFLSDGSWAAIMKATKPNDIVMIQFGHNDASPITDAKRSRGVLRGVDESFQDTVNGLTGKKERVYTFGHYLRTMIRETRAKGAIPVLVSKTLNKKWNTVTNRVDRGDRWSEWSFEVAKAEKTAFLDMRNLAADSWERHGIQVLNKFFPTDGTHTSPKGARYNAISVARAFWCTEMPQVTRALSKTGCRLAKPTQCYNSKPAVQKPEY</sequence>
<dbReference type="InterPro" id="IPR037459">
    <property type="entry name" value="RhgT-like"/>
</dbReference>
<dbReference type="SUPFAM" id="SSF52266">
    <property type="entry name" value="SGNH hydrolase"/>
    <property type="match status" value="1"/>
</dbReference>
<comment type="similarity">
    <text evidence="1">Belongs to the 'GDSL' lipolytic enzyme family.</text>
</comment>
<keyword evidence="2" id="KW-0378">Hydrolase</keyword>